<evidence type="ECO:0000259" key="1">
    <source>
        <dbReference type="SMART" id="SM00256"/>
    </source>
</evidence>
<dbReference type="SUPFAM" id="SSF81383">
    <property type="entry name" value="F-box domain"/>
    <property type="match status" value="1"/>
</dbReference>
<protein>
    <recommendedName>
        <fullName evidence="1">F-box domain-containing protein</fullName>
    </recommendedName>
</protein>
<dbReference type="SMART" id="SM00256">
    <property type="entry name" value="FBOX"/>
    <property type="match status" value="1"/>
</dbReference>
<evidence type="ECO:0000313" key="2">
    <source>
        <dbReference type="EnsemblPlants" id="AET7Gv21187900.2"/>
    </source>
</evidence>
<reference evidence="2" key="5">
    <citation type="journal article" date="2021" name="G3 (Bethesda)">
        <title>Aegilops tauschii genome assembly Aet v5.0 features greater sequence contiguity and improved annotation.</title>
        <authorList>
            <person name="Wang L."/>
            <person name="Zhu T."/>
            <person name="Rodriguez J.C."/>
            <person name="Deal K.R."/>
            <person name="Dubcovsky J."/>
            <person name="McGuire P.E."/>
            <person name="Lux T."/>
            <person name="Spannagl M."/>
            <person name="Mayer K.F.X."/>
            <person name="Baldrich P."/>
            <person name="Meyers B.C."/>
            <person name="Huo N."/>
            <person name="Gu Y.Q."/>
            <person name="Zhou H."/>
            <person name="Devos K.M."/>
            <person name="Bennetzen J.L."/>
            <person name="Unver T."/>
            <person name="Budak H."/>
            <person name="Gulick P.J."/>
            <person name="Galiba G."/>
            <person name="Kalapos B."/>
            <person name="Nelson D.R."/>
            <person name="Li P."/>
            <person name="You F.M."/>
            <person name="Luo M.C."/>
            <person name="Dvorak J."/>
        </authorList>
    </citation>
    <scope>NUCLEOTIDE SEQUENCE [LARGE SCALE GENOMIC DNA]</scope>
    <source>
        <strain evidence="2">cv. AL8/78</strain>
    </source>
</reference>
<reference evidence="2" key="3">
    <citation type="journal article" date="2017" name="Nature">
        <title>Genome sequence of the progenitor of the wheat D genome Aegilops tauschii.</title>
        <authorList>
            <person name="Luo M.C."/>
            <person name="Gu Y.Q."/>
            <person name="Puiu D."/>
            <person name="Wang H."/>
            <person name="Twardziok S.O."/>
            <person name="Deal K.R."/>
            <person name="Huo N."/>
            <person name="Zhu T."/>
            <person name="Wang L."/>
            <person name="Wang Y."/>
            <person name="McGuire P.E."/>
            <person name="Liu S."/>
            <person name="Long H."/>
            <person name="Ramasamy R.K."/>
            <person name="Rodriguez J.C."/>
            <person name="Van S.L."/>
            <person name="Yuan L."/>
            <person name="Wang Z."/>
            <person name="Xia Z."/>
            <person name="Xiao L."/>
            <person name="Anderson O.D."/>
            <person name="Ouyang S."/>
            <person name="Liang Y."/>
            <person name="Zimin A.V."/>
            <person name="Pertea G."/>
            <person name="Qi P."/>
            <person name="Bennetzen J.L."/>
            <person name="Dai X."/>
            <person name="Dawson M.W."/>
            <person name="Muller H.G."/>
            <person name="Kugler K."/>
            <person name="Rivarola-Duarte L."/>
            <person name="Spannagl M."/>
            <person name="Mayer K.F.X."/>
            <person name="Lu F.H."/>
            <person name="Bevan M.W."/>
            <person name="Leroy P."/>
            <person name="Li P."/>
            <person name="You F.M."/>
            <person name="Sun Q."/>
            <person name="Liu Z."/>
            <person name="Lyons E."/>
            <person name="Wicker T."/>
            <person name="Salzberg S.L."/>
            <person name="Devos K.M."/>
            <person name="Dvorak J."/>
        </authorList>
    </citation>
    <scope>NUCLEOTIDE SEQUENCE [LARGE SCALE GENOMIC DNA]</scope>
    <source>
        <strain evidence="2">cv. AL8/78</strain>
    </source>
</reference>
<name>A0A453T117_AEGTS</name>
<dbReference type="Gene3D" id="1.20.1280.50">
    <property type="match status" value="1"/>
</dbReference>
<sequence>KKREQRSRQAQDMEKPMSRLTHDLMAEILCRVPYKSLCICKCVCPAWRDLIADPESRKKIVQSLAGFFHHIPADPTESRGLAVNYADLSAFPWASVPRTYPRLPLPPDITDCSFTLKDSCDGLFLTRIGTGTPEPQFRHMVSNPATVCAMGRRALGVWDPPIPAVTGVNIYSSKTRAWVAMEPKWDIQVSLCSSPLGVFRKGCLHLLIHDDGLAILDAQGLKWRTIPVPNFIDPSSSGFIGKSAGQLFYIDSDDRHVSAPFSTISVYVLSSGIYNWDVSHLDDECTHWKLLHKLSNVIPKKKFSLGRDLKVVGVHPHANIIFMADLNNNELLAYDLDHHETTAVHRIERYCLGAYEQYFPCVPLLSSLPLDERIRLTTPS</sequence>
<reference evidence="3" key="1">
    <citation type="journal article" date="2014" name="Science">
        <title>Ancient hybridizations among the ancestral genomes of bread wheat.</title>
        <authorList>
            <consortium name="International Wheat Genome Sequencing Consortium,"/>
            <person name="Marcussen T."/>
            <person name="Sandve S.R."/>
            <person name="Heier L."/>
            <person name="Spannagl M."/>
            <person name="Pfeifer M."/>
            <person name="Jakobsen K.S."/>
            <person name="Wulff B.B."/>
            <person name="Steuernagel B."/>
            <person name="Mayer K.F."/>
            <person name="Olsen O.A."/>
        </authorList>
    </citation>
    <scope>NUCLEOTIDE SEQUENCE [LARGE SCALE GENOMIC DNA]</scope>
    <source>
        <strain evidence="3">cv. AL8/78</strain>
    </source>
</reference>
<dbReference type="InterPro" id="IPR036047">
    <property type="entry name" value="F-box-like_dom_sf"/>
</dbReference>
<dbReference type="PANTHER" id="PTHR35546">
    <property type="entry name" value="F-BOX PROTEIN INTERACTION DOMAIN PROTEIN-RELATED"/>
    <property type="match status" value="1"/>
</dbReference>
<dbReference type="Gramene" id="AET7Gv21187900.2">
    <property type="protein sequence ID" value="AET7Gv21187900.2"/>
    <property type="gene ID" value="AET7Gv21187900"/>
</dbReference>
<dbReference type="Pfam" id="PF00646">
    <property type="entry name" value="F-box"/>
    <property type="match status" value="1"/>
</dbReference>
<dbReference type="Proteomes" id="UP000015105">
    <property type="component" value="Chromosome 7D"/>
</dbReference>
<organism evidence="2 3">
    <name type="scientific">Aegilops tauschii subsp. strangulata</name>
    <name type="common">Goatgrass</name>
    <dbReference type="NCBI Taxonomy" id="200361"/>
    <lineage>
        <taxon>Eukaryota</taxon>
        <taxon>Viridiplantae</taxon>
        <taxon>Streptophyta</taxon>
        <taxon>Embryophyta</taxon>
        <taxon>Tracheophyta</taxon>
        <taxon>Spermatophyta</taxon>
        <taxon>Magnoliopsida</taxon>
        <taxon>Liliopsida</taxon>
        <taxon>Poales</taxon>
        <taxon>Poaceae</taxon>
        <taxon>BOP clade</taxon>
        <taxon>Pooideae</taxon>
        <taxon>Triticodae</taxon>
        <taxon>Triticeae</taxon>
        <taxon>Triticinae</taxon>
        <taxon>Aegilops</taxon>
    </lineage>
</organism>
<feature type="domain" description="F-box" evidence="1">
    <location>
        <begin position="20"/>
        <end position="60"/>
    </location>
</feature>
<accession>A0A453T117</accession>
<dbReference type="InterPro" id="IPR001810">
    <property type="entry name" value="F-box_dom"/>
</dbReference>
<dbReference type="InterPro" id="IPR055290">
    <property type="entry name" value="At3g26010-like"/>
</dbReference>
<reference evidence="2" key="4">
    <citation type="submission" date="2019-03" db="UniProtKB">
        <authorList>
            <consortium name="EnsemblPlants"/>
        </authorList>
    </citation>
    <scope>IDENTIFICATION</scope>
</reference>
<reference evidence="3" key="2">
    <citation type="journal article" date="2017" name="Nat. Plants">
        <title>The Aegilops tauschii genome reveals multiple impacts of transposons.</title>
        <authorList>
            <person name="Zhao G."/>
            <person name="Zou C."/>
            <person name="Li K."/>
            <person name="Wang K."/>
            <person name="Li T."/>
            <person name="Gao L."/>
            <person name="Zhang X."/>
            <person name="Wang H."/>
            <person name="Yang Z."/>
            <person name="Liu X."/>
            <person name="Jiang W."/>
            <person name="Mao L."/>
            <person name="Kong X."/>
            <person name="Jiao Y."/>
            <person name="Jia J."/>
        </authorList>
    </citation>
    <scope>NUCLEOTIDE SEQUENCE [LARGE SCALE GENOMIC DNA]</scope>
    <source>
        <strain evidence="3">cv. AL8/78</strain>
    </source>
</reference>
<dbReference type="AlphaFoldDB" id="A0A453T117"/>
<dbReference type="PANTHER" id="PTHR35546:SF126">
    <property type="entry name" value="F-BOX DOMAIN-CONTAINING PROTEIN"/>
    <property type="match status" value="1"/>
</dbReference>
<dbReference type="STRING" id="200361.A0A453T117"/>
<keyword evidence="3" id="KW-1185">Reference proteome</keyword>
<evidence type="ECO:0000313" key="3">
    <source>
        <dbReference type="Proteomes" id="UP000015105"/>
    </source>
</evidence>
<proteinExistence type="predicted"/>
<dbReference type="EnsemblPlants" id="AET7Gv21187900.2">
    <property type="protein sequence ID" value="AET7Gv21187900.2"/>
    <property type="gene ID" value="AET7Gv21187900"/>
</dbReference>